<protein>
    <submittedName>
        <fullName evidence="1">Uncharacterized protein</fullName>
    </submittedName>
</protein>
<comment type="caution">
    <text evidence="1">The sequence shown here is derived from an EMBL/GenBank/DDBJ whole genome shotgun (WGS) entry which is preliminary data.</text>
</comment>
<sequence length="201" mass="22730">MATEVGDRAFHSAQSLYLKLLGAFPDYVADFKAKLQSWQEAISPSSDPSTWSSVPEFDALLALGPKAVPLALRHLSLAEGDATAAFLYNKLEHDPEYLVDNADPTRHVAAILEKNFKRNRVFGELVKLGPPVIPQLMLKYKPRNGPTFSYELLHAILWGYTTEQQTVSLVDQYNMWDDWFQKRNHNEAPHYARPSQGVSEE</sequence>
<evidence type="ECO:0000313" key="1">
    <source>
        <dbReference type="EMBL" id="KAK4031572.1"/>
    </source>
</evidence>
<proteinExistence type="predicted"/>
<keyword evidence="2" id="KW-1185">Reference proteome</keyword>
<dbReference type="EMBL" id="MU854757">
    <property type="protein sequence ID" value="KAK4031572.1"/>
    <property type="molecule type" value="Genomic_DNA"/>
</dbReference>
<evidence type="ECO:0000313" key="2">
    <source>
        <dbReference type="Proteomes" id="UP001303115"/>
    </source>
</evidence>
<accession>A0AAN6SLD1</accession>
<reference evidence="2" key="1">
    <citation type="journal article" date="2023" name="Mol. Phylogenet. Evol.">
        <title>Genome-scale phylogeny and comparative genomics of the fungal order Sordariales.</title>
        <authorList>
            <person name="Hensen N."/>
            <person name="Bonometti L."/>
            <person name="Westerberg I."/>
            <person name="Brannstrom I.O."/>
            <person name="Guillou S."/>
            <person name="Cros-Aarteil S."/>
            <person name="Calhoun S."/>
            <person name="Haridas S."/>
            <person name="Kuo A."/>
            <person name="Mondo S."/>
            <person name="Pangilinan J."/>
            <person name="Riley R."/>
            <person name="LaButti K."/>
            <person name="Andreopoulos B."/>
            <person name="Lipzen A."/>
            <person name="Chen C."/>
            <person name="Yan M."/>
            <person name="Daum C."/>
            <person name="Ng V."/>
            <person name="Clum A."/>
            <person name="Steindorff A."/>
            <person name="Ohm R.A."/>
            <person name="Martin F."/>
            <person name="Silar P."/>
            <person name="Natvig D.O."/>
            <person name="Lalanne C."/>
            <person name="Gautier V."/>
            <person name="Ament-Velasquez S.L."/>
            <person name="Kruys A."/>
            <person name="Hutchinson M.I."/>
            <person name="Powell A.J."/>
            <person name="Barry K."/>
            <person name="Miller A.N."/>
            <person name="Grigoriev I.V."/>
            <person name="Debuchy R."/>
            <person name="Gladieux P."/>
            <person name="Hiltunen Thoren M."/>
            <person name="Johannesson H."/>
        </authorList>
    </citation>
    <scope>NUCLEOTIDE SEQUENCE [LARGE SCALE GENOMIC DNA]</scope>
    <source>
        <strain evidence="2">CBS 284.82</strain>
    </source>
</reference>
<dbReference type="AlphaFoldDB" id="A0AAN6SLD1"/>
<name>A0AAN6SLD1_9PEZI</name>
<gene>
    <name evidence="1" type="ORF">C8A01DRAFT_41978</name>
</gene>
<dbReference type="Proteomes" id="UP001303115">
    <property type="component" value="Unassembled WGS sequence"/>
</dbReference>
<organism evidence="1 2">
    <name type="scientific">Parachaetomium inaequale</name>
    <dbReference type="NCBI Taxonomy" id="2588326"/>
    <lineage>
        <taxon>Eukaryota</taxon>
        <taxon>Fungi</taxon>
        <taxon>Dikarya</taxon>
        <taxon>Ascomycota</taxon>
        <taxon>Pezizomycotina</taxon>
        <taxon>Sordariomycetes</taxon>
        <taxon>Sordariomycetidae</taxon>
        <taxon>Sordariales</taxon>
        <taxon>Chaetomiaceae</taxon>
        <taxon>Parachaetomium</taxon>
    </lineage>
</organism>